<dbReference type="AlphaFoldDB" id="A0A0G4IPJ2"/>
<dbReference type="OMA" id="DWRDRCF"/>
<dbReference type="GO" id="GO:0008270">
    <property type="term" value="F:zinc ion binding"/>
    <property type="evidence" value="ECO:0007669"/>
    <property type="project" value="UniProtKB-KW"/>
</dbReference>
<dbReference type="GO" id="GO:0003723">
    <property type="term" value="F:RNA binding"/>
    <property type="evidence" value="ECO:0007669"/>
    <property type="project" value="UniProtKB-UniRule"/>
</dbReference>
<dbReference type="PROSITE" id="PS50158">
    <property type="entry name" value="ZF_CCHC"/>
    <property type="match status" value="2"/>
</dbReference>
<feature type="domain" description="RRM" evidence="4">
    <location>
        <begin position="4"/>
        <end position="74"/>
    </location>
</feature>
<keyword evidence="7" id="KW-0496">Mitochondrion</keyword>
<feature type="compositionally biased region" description="Low complexity" evidence="3">
    <location>
        <begin position="198"/>
        <end position="212"/>
    </location>
</feature>
<keyword evidence="2" id="KW-0694">RNA-binding</keyword>
<dbReference type="Pfam" id="PF00076">
    <property type="entry name" value="RRM_1"/>
    <property type="match status" value="1"/>
</dbReference>
<feature type="compositionally biased region" description="Low complexity" evidence="3">
    <location>
        <begin position="154"/>
        <end position="164"/>
    </location>
</feature>
<keyword evidence="1" id="KW-0862">Zinc</keyword>
<gene>
    <name evidence="6" type="ORF">PBRA_005715</name>
    <name evidence="7" type="ORF">PLBR_LOCUS8303</name>
</gene>
<dbReference type="SUPFAM" id="SSF57756">
    <property type="entry name" value="Retrovirus zinc finger-like domains"/>
    <property type="match status" value="1"/>
</dbReference>
<feature type="compositionally biased region" description="Low complexity" evidence="3">
    <location>
        <begin position="134"/>
        <end position="146"/>
    </location>
</feature>
<evidence type="ECO:0000256" key="1">
    <source>
        <dbReference type="PROSITE-ProRule" id="PRU00047"/>
    </source>
</evidence>
<dbReference type="InterPro" id="IPR012677">
    <property type="entry name" value="Nucleotide-bd_a/b_plait_sf"/>
</dbReference>
<dbReference type="SMART" id="SM00360">
    <property type="entry name" value="RRM"/>
    <property type="match status" value="1"/>
</dbReference>
<feature type="domain" description="CCHC-type" evidence="5">
    <location>
        <begin position="114"/>
        <end position="130"/>
    </location>
</feature>
<dbReference type="Proteomes" id="UP000290189">
    <property type="component" value="Unassembled WGS sequence"/>
</dbReference>
<evidence type="ECO:0000313" key="6">
    <source>
        <dbReference type="EMBL" id="CEO97111.1"/>
    </source>
</evidence>
<feature type="region of interest" description="Disordered" evidence="3">
    <location>
        <begin position="71"/>
        <end position="90"/>
    </location>
</feature>
<geneLocation type="mitochondrion" evidence="7"/>
<reference evidence="6 8" key="1">
    <citation type="submission" date="2015-02" db="EMBL/GenBank/DDBJ databases">
        <authorList>
            <person name="Chooi Y.-H."/>
        </authorList>
    </citation>
    <scope>NUCLEOTIDE SEQUENCE [LARGE SCALE GENOMIC DNA]</scope>
    <source>
        <strain evidence="6">E3</strain>
    </source>
</reference>
<dbReference type="Proteomes" id="UP000039324">
    <property type="component" value="Unassembled WGS sequence"/>
</dbReference>
<evidence type="ECO:0000313" key="7">
    <source>
        <dbReference type="EMBL" id="SPR01088.1"/>
    </source>
</evidence>
<evidence type="ECO:0000256" key="3">
    <source>
        <dbReference type="SAM" id="MobiDB-lite"/>
    </source>
</evidence>
<sequence length="212" mass="23289">MSRARLYIGNVSRRTRTSDIEYLFSKYGRVVDIDLKSDYGFVEFEDVRDAEDAVYELDGYRMDGVRLTVERARHPRGSDRSSSRREAPGAGKCYNCGKDGHWARDCPNGDWSNRCYRCGRAGHLERACTEAGGARRSASPHAARSPSPRRRSSRTPSRSPSPSRDVNGTTGEMDTVTDTVAETEAEPAVQEGDKGAEPAEPAEPAAPEVSGE</sequence>
<evidence type="ECO:0000256" key="2">
    <source>
        <dbReference type="PROSITE-ProRule" id="PRU00176"/>
    </source>
</evidence>
<proteinExistence type="predicted"/>
<dbReference type="InterPro" id="IPR000504">
    <property type="entry name" value="RRM_dom"/>
</dbReference>
<reference evidence="7 9" key="2">
    <citation type="submission" date="2018-03" db="EMBL/GenBank/DDBJ databases">
        <authorList>
            <person name="Fogelqvist J."/>
        </authorList>
    </citation>
    <scope>NUCLEOTIDE SEQUENCE [LARGE SCALE GENOMIC DNA]</scope>
</reference>
<dbReference type="STRING" id="37360.A0A0G4IPJ2"/>
<dbReference type="InterPro" id="IPR001878">
    <property type="entry name" value="Znf_CCHC"/>
</dbReference>
<dbReference type="PANTHER" id="PTHR23147">
    <property type="entry name" value="SERINE/ARGININE RICH SPLICING FACTOR"/>
    <property type="match status" value="1"/>
</dbReference>
<evidence type="ECO:0000313" key="9">
    <source>
        <dbReference type="Proteomes" id="UP000290189"/>
    </source>
</evidence>
<name>A0A0G4IPJ2_PLABS</name>
<evidence type="ECO:0000259" key="4">
    <source>
        <dbReference type="PROSITE" id="PS50102"/>
    </source>
</evidence>
<dbReference type="EMBL" id="OVEO01000016">
    <property type="protein sequence ID" value="SPR01088.1"/>
    <property type="molecule type" value="Genomic_DNA"/>
</dbReference>
<dbReference type="PROSITE" id="PS50102">
    <property type="entry name" value="RRM"/>
    <property type="match status" value="1"/>
</dbReference>
<dbReference type="SUPFAM" id="SSF54928">
    <property type="entry name" value="RNA-binding domain, RBD"/>
    <property type="match status" value="1"/>
</dbReference>
<dbReference type="SMART" id="SM00343">
    <property type="entry name" value="ZnF_C2HC"/>
    <property type="match status" value="2"/>
</dbReference>
<keyword evidence="8" id="KW-1185">Reference proteome</keyword>
<keyword evidence="1" id="KW-0863">Zinc-finger</keyword>
<feature type="domain" description="CCHC-type" evidence="5">
    <location>
        <begin position="92"/>
        <end position="108"/>
    </location>
</feature>
<dbReference type="InterPro" id="IPR050907">
    <property type="entry name" value="SRSF"/>
</dbReference>
<dbReference type="OrthoDB" id="1099063at2759"/>
<evidence type="ECO:0000313" key="8">
    <source>
        <dbReference type="Proteomes" id="UP000039324"/>
    </source>
</evidence>
<evidence type="ECO:0000259" key="5">
    <source>
        <dbReference type="PROSITE" id="PS50158"/>
    </source>
</evidence>
<dbReference type="InterPro" id="IPR036875">
    <property type="entry name" value="Znf_CCHC_sf"/>
</dbReference>
<dbReference type="Pfam" id="PF00098">
    <property type="entry name" value="zf-CCHC"/>
    <property type="match status" value="2"/>
</dbReference>
<dbReference type="Gene3D" id="4.10.60.10">
    <property type="entry name" value="Zinc finger, CCHC-type"/>
    <property type="match status" value="2"/>
</dbReference>
<accession>A0A0G4IPJ2</accession>
<dbReference type="InterPro" id="IPR035979">
    <property type="entry name" value="RBD_domain_sf"/>
</dbReference>
<organism evidence="6 8">
    <name type="scientific">Plasmodiophora brassicae</name>
    <name type="common">Clubroot disease agent</name>
    <dbReference type="NCBI Taxonomy" id="37360"/>
    <lineage>
        <taxon>Eukaryota</taxon>
        <taxon>Sar</taxon>
        <taxon>Rhizaria</taxon>
        <taxon>Endomyxa</taxon>
        <taxon>Phytomyxea</taxon>
        <taxon>Plasmodiophorida</taxon>
        <taxon>Plasmodiophoridae</taxon>
        <taxon>Plasmodiophora</taxon>
    </lineage>
</organism>
<keyword evidence="1" id="KW-0479">Metal-binding</keyword>
<feature type="region of interest" description="Disordered" evidence="3">
    <location>
        <begin position="131"/>
        <end position="212"/>
    </location>
</feature>
<dbReference type="FunFam" id="3.30.70.330:FF:000272">
    <property type="entry name" value="Serine/arginine-rich splicing factor RS2Z32"/>
    <property type="match status" value="1"/>
</dbReference>
<dbReference type="Gene3D" id="3.30.70.330">
    <property type="match status" value="1"/>
</dbReference>
<feature type="compositionally biased region" description="Basic and acidic residues" evidence="3">
    <location>
        <begin position="71"/>
        <end position="87"/>
    </location>
</feature>
<feature type="compositionally biased region" description="Low complexity" evidence="3">
    <location>
        <begin position="174"/>
        <end position="189"/>
    </location>
</feature>
<dbReference type="EMBL" id="CDSF01000078">
    <property type="protein sequence ID" value="CEO97111.1"/>
    <property type="molecule type" value="Genomic_DNA"/>
</dbReference>
<protein>
    <submittedName>
        <fullName evidence="6">Uncharacterized protein</fullName>
    </submittedName>
</protein>